<organism evidence="1 2">
    <name type="scientific">Eumeta variegata</name>
    <name type="common">Bagworm moth</name>
    <name type="synonym">Eumeta japonica</name>
    <dbReference type="NCBI Taxonomy" id="151549"/>
    <lineage>
        <taxon>Eukaryota</taxon>
        <taxon>Metazoa</taxon>
        <taxon>Ecdysozoa</taxon>
        <taxon>Arthropoda</taxon>
        <taxon>Hexapoda</taxon>
        <taxon>Insecta</taxon>
        <taxon>Pterygota</taxon>
        <taxon>Neoptera</taxon>
        <taxon>Endopterygota</taxon>
        <taxon>Lepidoptera</taxon>
        <taxon>Glossata</taxon>
        <taxon>Ditrysia</taxon>
        <taxon>Tineoidea</taxon>
        <taxon>Psychidae</taxon>
        <taxon>Oiketicinae</taxon>
        <taxon>Eumeta</taxon>
    </lineage>
</organism>
<evidence type="ECO:0000313" key="2">
    <source>
        <dbReference type="Proteomes" id="UP000299102"/>
    </source>
</evidence>
<proteinExistence type="predicted"/>
<accession>A0A4C1WND1</accession>
<gene>
    <name evidence="1" type="ORF">EVAR_96221_1</name>
</gene>
<dbReference type="AlphaFoldDB" id="A0A4C1WND1"/>
<dbReference type="EMBL" id="BGZK01000585">
    <property type="protein sequence ID" value="GBP51625.1"/>
    <property type="molecule type" value="Genomic_DNA"/>
</dbReference>
<protein>
    <submittedName>
        <fullName evidence="1">Uncharacterized protein</fullName>
    </submittedName>
</protein>
<reference evidence="1 2" key="1">
    <citation type="journal article" date="2019" name="Commun. Biol.">
        <title>The bagworm genome reveals a unique fibroin gene that provides high tensile strength.</title>
        <authorList>
            <person name="Kono N."/>
            <person name="Nakamura H."/>
            <person name="Ohtoshi R."/>
            <person name="Tomita M."/>
            <person name="Numata K."/>
            <person name="Arakawa K."/>
        </authorList>
    </citation>
    <scope>NUCLEOTIDE SEQUENCE [LARGE SCALE GENOMIC DNA]</scope>
</reference>
<comment type="caution">
    <text evidence="1">The sequence shown here is derived from an EMBL/GenBank/DDBJ whole genome shotgun (WGS) entry which is preliminary data.</text>
</comment>
<keyword evidence="2" id="KW-1185">Reference proteome</keyword>
<evidence type="ECO:0000313" key="1">
    <source>
        <dbReference type="EMBL" id="GBP51625.1"/>
    </source>
</evidence>
<name>A0A4C1WND1_EUMVA</name>
<sequence length="108" mass="12201">MLVGSFALWSPTCMGYCSYQEAVENQPNTSTRPSPFKITGQIPINIYSAQRIKRDDNLVLHQLHSSSMRRHGFIPMIKEPHGADAFTCRATGYLLFRKGFQVLPNPES</sequence>
<dbReference type="Proteomes" id="UP000299102">
    <property type="component" value="Unassembled WGS sequence"/>
</dbReference>